<evidence type="ECO:0000259" key="1">
    <source>
        <dbReference type="Pfam" id="PF01467"/>
    </source>
</evidence>
<keyword evidence="2" id="KW-0808">Transferase</keyword>
<proteinExistence type="predicted"/>
<organism evidence="2">
    <name type="scientific">uncultured Caudovirales phage</name>
    <dbReference type="NCBI Taxonomy" id="2100421"/>
    <lineage>
        <taxon>Viruses</taxon>
        <taxon>Duplodnaviria</taxon>
        <taxon>Heunggongvirae</taxon>
        <taxon>Uroviricota</taxon>
        <taxon>Caudoviricetes</taxon>
        <taxon>Peduoviridae</taxon>
        <taxon>Maltschvirus</taxon>
        <taxon>Maltschvirus maltsch</taxon>
    </lineage>
</organism>
<name>A0A6J5L443_9CAUD</name>
<reference evidence="2" key="1">
    <citation type="submission" date="2020-04" db="EMBL/GenBank/DDBJ databases">
        <authorList>
            <person name="Chiriac C."/>
            <person name="Salcher M."/>
            <person name="Ghai R."/>
            <person name="Kavagutti S V."/>
        </authorList>
    </citation>
    <scope>NUCLEOTIDE SEQUENCE</scope>
</reference>
<dbReference type="Gene3D" id="3.40.50.620">
    <property type="entry name" value="HUPs"/>
    <property type="match status" value="1"/>
</dbReference>
<protein>
    <submittedName>
        <fullName evidence="2">Cytidyltransferase-like domain containing protein</fullName>
    </submittedName>
</protein>
<feature type="domain" description="Cytidyltransferase-like" evidence="1">
    <location>
        <begin position="11"/>
        <end position="127"/>
    </location>
</feature>
<sequence length="245" mass="28183">MNDKPKVLVAAFGRFNIFHRGHMLLVKRVKELAMKHHGDPAIFLSHSHDKKNPLPYLDKAKLMNKWTHGIIKIDTENKVKQPGNILHYANEHGYTEVYLVCGEDRFESYQKSFVDFANSRDYFKFKKVGILSRGGRDPDADGEDAAMSGTQMRKYVTEDNFEDFKRSLPEEASDADSKLVWKLAKAGLGLHEMASFKDYLEEHIVKVDGKWRLVSKKSGKNLGTYDSKEGAIQREREVEYFKHKG</sequence>
<gene>
    <name evidence="2" type="ORF">UFOVP84_133</name>
</gene>
<dbReference type="InterPro" id="IPR004821">
    <property type="entry name" value="Cyt_trans-like"/>
</dbReference>
<dbReference type="SUPFAM" id="SSF52374">
    <property type="entry name" value="Nucleotidylyl transferase"/>
    <property type="match status" value="1"/>
</dbReference>
<dbReference type="GO" id="GO:0016740">
    <property type="term" value="F:transferase activity"/>
    <property type="evidence" value="ECO:0007669"/>
    <property type="project" value="UniProtKB-KW"/>
</dbReference>
<dbReference type="InterPro" id="IPR014729">
    <property type="entry name" value="Rossmann-like_a/b/a_fold"/>
</dbReference>
<dbReference type="EMBL" id="LR796208">
    <property type="protein sequence ID" value="CAB4127330.1"/>
    <property type="molecule type" value="Genomic_DNA"/>
</dbReference>
<accession>A0A6J5L443</accession>
<evidence type="ECO:0000313" key="2">
    <source>
        <dbReference type="EMBL" id="CAB4127330.1"/>
    </source>
</evidence>
<dbReference type="Pfam" id="PF01467">
    <property type="entry name" value="CTP_transf_like"/>
    <property type="match status" value="1"/>
</dbReference>